<organism evidence="2 3">
    <name type="scientific">Aquirufa rosea</name>
    <dbReference type="NCBI Taxonomy" id="2509241"/>
    <lineage>
        <taxon>Bacteria</taxon>
        <taxon>Pseudomonadati</taxon>
        <taxon>Bacteroidota</taxon>
        <taxon>Cytophagia</taxon>
        <taxon>Cytophagales</taxon>
        <taxon>Flectobacillaceae</taxon>
        <taxon>Aquirufa</taxon>
    </lineage>
</organism>
<evidence type="ECO:0000313" key="2">
    <source>
        <dbReference type="EMBL" id="RXK50867.1"/>
    </source>
</evidence>
<evidence type="ECO:0000256" key="1">
    <source>
        <dbReference type="SAM" id="Phobius"/>
    </source>
</evidence>
<dbReference type="AlphaFoldDB" id="A0A4Q1C160"/>
<dbReference type="Proteomes" id="UP000289455">
    <property type="component" value="Unassembled WGS sequence"/>
</dbReference>
<accession>A0A4Q1C160</accession>
<gene>
    <name evidence="2" type="ORF">ESB04_04245</name>
</gene>
<proteinExistence type="predicted"/>
<feature type="transmembrane region" description="Helical" evidence="1">
    <location>
        <begin position="82"/>
        <end position="98"/>
    </location>
</feature>
<name>A0A4Q1C160_9BACT</name>
<keyword evidence="1" id="KW-0812">Transmembrane</keyword>
<reference evidence="2 3" key="1">
    <citation type="submission" date="2019-01" db="EMBL/GenBank/DDBJ databases">
        <title>Cytophagaceae bacterium strain CAR-16.</title>
        <authorList>
            <person name="Chen W.-M."/>
        </authorList>
    </citation>
    <scope>NUCLEOTIDE SEQUENCE [LARGE SCALE GENOMIC DNA]</scope>
    <source>
        <strain evidence="2 3">CAR-16</strain>
    </source>
</reference>
<dbReference type="OrthoDB" id="9993442at2"/>
<protein>
    <submittedName>
        <fullName evidence="2">Uncharacterized protein</fullName>
    </submittedName>
</protein>
<dbReference type="RefSeq" id="WP_129026477.1">
    <property type="nucleotide sequence ID" value="NZ_SDHY01000002.1"/>
</dbReference>
<feature type="transmembrane region" description="Helical" evidence="1">
    <location>
        <begin position="104"/>
        <end position="123"/>
    </location>
</feature>
<evidence type="ECO:0000313" key="3">
    <source>
        <dbReference type="Proteomes" id="UP000289455"/>
    </source>
</evidence>
<sequence length="135" mass="15638">MNTFVHFQQIPFYFTHLIPTKLQVDGKTYPLNEDIIIHHDPAVQGANQFNLIYWGFIQSQASYLSLDGQVLQLNVVFIRNKLPVISMNVFLLGLALWHRTNMPWIMVATMTIFPISYLLESIIKFVKIRKSSSVL</sequence>
<keyword evidence="3" id="KW-1185">Reference proteome</keyword>
<dbReference type="EMBL" id="SDHY01000002">
    <property type="protein sequence ID" value="RXK50867.1"/>
    <property type="molecule type" value="Genomic_DNA"/>
</dbReference>
<keyword evidence="1" id="KW-0472">Membrane</keyword>
<comment type="caution">
    <text evidence="2">The sequence shown here is derived from an EMBL/GenBank/DDBJ whole genome shotgun (WGS) entry which is preliminary data.</text>
</comment>
<keyword evidence="1" id="KW-1133">Transmembrane helix</keyword>